<evidence type="ECO:0000259" key="3">
    <source>
        <dbReference type="Pfam" id="PF23647"/>
    </source>
</evidence>
<dbReference type="GO" id="GO:1990072">
    <property type="term" value="C:TRAPPIII protein complex"/>
    <property type="evidence" value="ECO:0007669"/>
    <property type="project" value="TreeGrafter"/>
</dbReference>
<dbReference type="InterPro" id="IPR010378">
    <property type="entry name" value="TRAPPC13"/>
</dbReference>
<feature type="region of interest" description="Disordered" evidence="1">
    <location>
        <begin position="100"/>
        <end position="124"/>
    </location>
</feature>
<protein>
    <recommendedName>
        <fullName evidence="6">Trafficking protein particle complex subunit 13</fullName>
    </recommendedName>
</protein>
<dbReference type="OrthoDB" id="10250284at2759"/>
<evidence type="ECO:0000313" key="5">
    <source>
        <dbReference type="Proteomes" id="UP000034680"/>
    </source>
</evidence>
<organism evidence="4 5">
    <name type="scientific">Diaporthe ampelina</name>
    <dbReference type="NCBI Taxonomy" id="1214573"/>
    <lineage>
        <taxon>Eukaryota</taxon>
        <taxon>Fungi</taxon>
        <taxon>Dikarya</taxon>
        <taxon>Ascomycota</taxon>
        <taxon>Pezizomycotina</taxon>
        <taxon>Sordariomycetes</taxon>
        <taxon>Sordariomycetidae</taxon>
        <taxon>Diaporthales</taxon>
        <taxon>Diaporthaceae</taxon>
        <taxon>Diaporthe</taxon>
    </lineage>
</organism>
<feature type="region of interest" description="Disordered" evidence="1">
    <location>
        <begin position="141"/>
        <end position="172"/>
    </location>
</feature>
<evidence type="ECO:0000256" key="1">
    <source>
        <dbReference type="SAM" id="MobiDB-lite"/>
    </source>
</evidence>
<evidence type="ECO:0000259" key="2">
    <source>
        <dbReference type="Pfam" id="PF06159"/>
    </source>
</evidence>
<feature type="compositionally biased region" description="Low complexity" evidence="1">
    <location>
        <begin position="100"/>
        <end position="119"/>
    </location>
</feature>
<dbReference type="Pfam" id="PF06159">
    <property type="entry name" value="TRAPPC13_N"/>
    <property type="match status" value="1"/>
</dbReference>
<feature type="region of interest" description="Disordered" evidence="1">
    <location>
        <begin position="32"/>
        <end position="51"/>
    </location>
</feature>
<evidence type="ECO:0000313" key="4">
    <source>
        <dbReference type="EMBL" id="KKY37271.1"/>
    </source>
</evidence>
<dbReference type="InterPro" id="IPR055429">
    <property type="entry name" value="TRAPPC13_M"/>
</dbReference>
<dbReference type="PANTHER" id="PTHR13134">
    <property type="entry name" value="TRAFFICKING PROTEIN PARTICLE COMPLEX SUBUNIT 13"/>
    <property type="match status" value="1"/>
</dbReference>
<dbReference type="Pfam" id="PF23647">
    <property type="entry name" value="TRAPPC13_M"/>
    <property type="match status" value="1"/>
</dbReference>
<accession>A0A0G2FTD6</accession>
<evidence type="ECO:0008006" key="6">
    <source>
        <dbReference type="Google" id="ProtNLM"/>
    </source>
</evidence>
<feature type="domain" description="Trafficking protein particle complex subunit 13 middle" evidence="3">
    <location>
        <begin position="275"/>
        <end position="374"/>
    </location>
</feature>
<dbReference type="InterPro" id="IPR055427">
    <property type="entry name" value="TRAPPC13_N"/>
</dbReference>
<reference evidence="4 5" key="2">
    <citation type="submission" date="2015-05" db="EMBL/GenBank/DDBJ databases">
        <authorList>
            <person name="Morales-Cruz A."/>
            <person name="Amrine K.C."/>
            <person name="Cantu D."/>
        </authorList>
    </citation>
    <scope>NUCLEOTIDE SEQUENCE [LARGE SCALE GENOMIC DNA]</scope>
    <source>
        <strain evidence="4">DA912</strain>
    </source>
</reference>
<feature type="domain" description="Trafficking protein particle complex subunit 13 N-terminal" evidence="2">
    <location>
        <begin position="16"/>
        <end position="221"/>
    </location>
</feature>
<keyword evidence="5" id="KW-1185">Reference proteome</keyword>
<reference evidence="4 5" key="1">
    <citation type="submission" date="2015-05" db="EMBL/GenBank/DDBJ databases">
        <title>Distinctive expansion of gene families associated with plant cell wall degradation and secondary metabolism in the genomes of grapevine trunk pathogens.</title>
        <authorList>
            <person name="Lawrence D.P."/>
            <person name="Travadon R."/>
            <person name="Rolshausen P.E."/>
            <person name="Baumgartner K."/>
        </authorList>
    </citation>
    <scope>NUCLEOTIDE SEQUENCE [LARGE SCALE GENOMIC DNA]</scope>
    <source>
        <strain evidence="4">DA912</strain>
    </source>
</reference>
<proteinExistence type="predicted"/>
<comment type="caution">
    <text evidence="4">The sequence shown here is derived from an EMBL/GenBank/DDBJ whole genome shotgun (WGS) entry which is preliminary data.</text>
</comment>
<feature type="region of interest" description="Disordered" evidence="1">
    <location>
        <begin position="238"/>
        <end position="272"/>
    </location>
</feature>
<dbReference type="Proteomes" id="UP000034680">
    <property type="component" value="Unassembled WGS sequence"/>
</dbReference>
<sequence>MSQQRYTSHDPVKEPHSISLKVLRLSRPSLVAQHPIPPSAAPTTAPRQPPVQASLAYSTTHDTNPSPFLLSPILNLPPSFGSAYVGETFSCTLCANHEAPPAAEPAPGQSPSQPGGDAPAAPRPQRKYIRDVRIEAEMKTPNSSAVTKLDLSPNATTTTPADDQAKAGGVDLEPGRTLQRIVNFDLKEEGNHVLGVTVSYYEATDTSGRTRTFRKLYQFICKPSLIVRTKASPLAPAVAKASAASPPTPPPEGGDEEDNASGRGDQSGRRKRRRWVLEAQLENCSEDTTELERVVLQLEAGLSYRDCNWEAGGSPRPVLHPGEVEQVCFVIEEEESLDGGPGVEEQDGKILFGILGIGWRTEMGQRGYLATNKLGTRHVTR</sequence>
<dbReference type="PANTHER" id="PTHR13134:SF3">
    <property type="entry name" value="TRAFFICKING PROTEIN PARTICLE COMPLEX SUBUNIT 13"/>
    <property type="match status" value="1"/>
</dbReference>
<dbReference type="STRING" id="1214573.A0A0G2FTD6"/>
<dbReference type="EMBL" id="LCUC01000091">
    <property type="protein sequence ID" value="KKY37271.1"/>
    <property type="molecule type" value="Genomic_DNA"/>
</dbReference>
<dbReference type="AlphaFoldDB" id="A0A0G2FTD6"/>
<name>A0A0G2FTD6_9PEZI</name>
<feature type="compositionally biased region" description="Low complexity" evidence="1">
    <location>
        <begin position="41"/>
        <end position="51"/>
    </location>
</feature>
<gene>
    <name evidence="4" type="ORF">UCDDA912_g02729</name>
</gene>